<organism evidence="2 3">
    <name type="scientific">Alloyangia pacifica</name>
    <dbReference type="NCBI Taxonomy" id="311180"/>
    <lineage>
        <taxon>Bacteria</taxon>
        <taxon>Pseudomonadati</taxon>
        <taxon>Pseudomonadota</taxon>
        <taxon>Alphaproteobacteria</taxon>
        <taxon>Rhodobacterales</taxon>
        <taxon>Roseobacteraceae</taxon>
        <taxon>Alloyangia</taxon>
    </lineage>
</organism>
<dbReference type="Proteomes" id="UP000244915">
    <property type="component" value="Chromosome 1"/>
</dbReference>
<feature type="region of interest" description="Disordered" evidence="1">
    <location>
        <begin position="1"/>
        <end position="40"/>
    </location>
</feature>
<evidence type="ECO:0000313" key="3">
    <source>
        <dbReference type="Proteomes" id="UP000244915"/>
    </source>
</evidence>
<reference evidence="2 3" key="1">
    <citation type="submission" date="2017-06" db="EMBL/GenBank/DDBJ databases">
        <title>Yangia sp. YSBP01 complete genome sequence.</title>
        <authorList>
            <person name="Woo J.-H."/>
            <person name="Kim H.-S."/>
        </authorList>
    </citation>
    <scope>NUCLEOTIDE SEQUENCE [LARGE SCALE GENOMIC DNA]</scope>
    <source>
        <strain evidence="2 3">YSBP01</strain>
    </source>
</reference>
<gene>
    <name evidence="2" type="ORF">CEW88_07800</name>
</gene>
<dbReference type="EMBL" id="CP022189">
    <property type="protein sequence ID" value="AWI83588.1"/>
    <property type="molecule type" value="Genomic_DNA"/>
</dbReference>
<feature type="compositionally biased region" description="Low complexity" evidence="1">
    <location>
        <begin position="21"/>
        <end position="33"/>
    </location>
</feature>
<evidence type="ECO:0000256" key="1">
    <source>
        <dbReference type="SAM" id="MobiDB-lite"/>
    </source>
</evidence>
<sequence>MEIPRDSAGYARPNFPRKPSARAAPSTGSAAAAHRPLPPPVPVSTHVLPLSMLSEVRPRGRPAGLLAERGYGAALGIVRE</sequence>
<evidence type="ECO:0000313" key="2">
    <source>
        <dbReference type="EMBL" id="AWI83588.1"/>
    </source>
</evidence>
<proteinExistence type="predicted"/>
<dbReference type="KEGG" id="ypac:CEW88_07800"/>
<dbReference type="AlphaFoldDB" id="A0A2U8HCT9"/>
<protein>
    <submittedName>
        <fullName evidence="2">Uncharacterized protein</fullName>
    </submittedName>
</protein>
<accession>A0A2U8HCT9</accession>
<name>A0A2U8HCT9_9RHOB</name>